<dbReference type="EMBL" id="BKCJ010000687">
    <property type="protein sequence ID" value="GEU35400.1"/>
    <property type="molecule type" value="Genomic_DNA"/>
</dbReference>
<sequence length="238" mass="26462">MSSITTQQAKLDLKLVPKEKRLEIRKCNGRLNHGKIQIEPIFQVVLDALVLTPCCYAFLITADVPKVELGHTKEINSLNDVVVDHMHQPWRTFSALINKSLSGKKNGVDKLRLARAQLLWGNKIGIHTSKDDYPINTLRFGSAKEGTQIYGALLPESLTSPETKETKAYQTYLISSKEPMKKSKIVKRSAKKSTKALVGGVVIRETPKMPLSKKNKKVDIATCKGIELLSEVALTEEA</sequence>
<proteinExistence type="predicted"/>
<gene>
    <name evidence="1" type="ORF">Tci_007378</name>
</gene>
<organism evidence="1">
    <name type="scientific">Tanacetum cinerariifolium</name>
    <name type="common">Dalmatian daisy</name>
    <name type="synonym">Chrysanthemum cinerariifolium</name>
    <dbReference type="NCBI Taxonomy" id="118510"/>
    <lineage>
        <taxon>Eukaryota</taxon>
        <taxon>Viridiplantae</taxon>
        <taxon>Streptophyta</taxon>
        <taxon>Embryophyta</taxon>
        <taxon>Tracheophyta</taxon>
        <taxon>Spermatophyta</taxon>
        <taxon>Magnoliopsida</taxon>
        <taxon>eudicotyledons</taxon>
        <taxon>Gunneridae</taxon>
        <taxon>Pentapetalae</taxon>
        <taxon>asterids</taxon>
        <taxon>campanulids</taxon>
        <taxon>Asterales</taxon>
        <taxon>Asteraceae</taxon>
        <taxon>Asteroideae</taxon>
        <taxon>Anthemideae</taxon>
        <taxon>Anthemidinae</taxon>
        <taxon>Tanacetum</taxon>
    </lineage>
</organism>
<protein>
    <submittedName>
        <fullName evidence="1">Uncharacterized protein</fullName>
    </submittedName>
</protein>
<reference evidence="1" key="1">
    <citation type="journal article" date="2019" name="Sci. Rep.">
        <title>Draft genome of Tanacetum cinerariifolium, the natural source of mosquito coil.</title>
        <authorList>
            <person name="Yamashiro T."/>
            <person name="Shiraishi A."/>
            <person name="Satake H."/>
            <person name="Nakayama K."/>
        </authorList>
    </citation>
    <scope>NUCLEOTIDE SEQUENCE</scope>
</reference>
<name>A0A6L2JF98_TANCI</name>
<evidence type="ECO:0000313" key="1">
    <source>
        <dbReference type="EMBL" id="GEU35400.1"/>
    </source>
</evidence>
<dbReference type="AlphaFoldDB" id="A0A6L2JF98"/>
<accession>A0A6L2JF98</accession>
<comment type="caution">
    <text evidence="1">The sequence shown here is derived from an EMBL/GenBank/DDBJ whole genome shotgun (WGS) entry which is preliminary data.</text>
</comment>